<dbReference type="RefSeq" id="WP_108846459.1">
    <property type="nucleotide sequence ID" value="NZ_CP015449.1"/>
</dbReference>
<dbReference type="Pfam" id="PF13354">
    <property type="entry name" value="Beta-lactamase2"/>
    <property type="match status" value="1"/>
</dbReference>
<evidence type="ECO:0000259" key="3">
    <source>
        <dbReference type="Pfam" id="PF13354"/>
    </source>
</evidence>
<keyword evidence="2" id="KW-0472">Membrane</keyword>
<dbReference type="InterPro" id="IPR045155">
    <property type="entry name" value="Beta-lactam_cat"/>
</dbReference>
<dbReference type="InterPro" id="IPR012338">
    <property type="entry name" value="Beta-lactam/transpept-like"/>
</dbReference>
<keyword evidence="2" id="KW-0812">Transmembrane</keyword>
<dbReference type="PANTHER" id="PTHR35333:SF3">
    <property type="entry name" value="BETA-LACTAMASE-TYPE TRANSPEPTIDASE FOLD CONTAINING PROTEIN"/>
    <property type="match status" value="1"/>
</dbReference>
<dbReference type="Proteomes" id="UP000244928">
    <property type="component" value="Chromosome"/>
</dbReference>
<organism evidence="4 5">
    <name type="scientific">Dietzia lutea</name>
    <dbReference type="NCBI Taxonomy" id="546160"/>
    <lineage>
        <taxon>Bacteria</taxon>
        <taxon>Bacillati</taxon>
        <taxon>Actinomycetota</taxon>
        <taxon>Actinomycetes</taxon>
        <taxon>Mycobacteriales</taxon>
        <taxon>Dietziaceae</taxon>
        <taxon>Dietzia</taxon>
    </lineage>
</organism>
<evidence type="ECO:0000256" key="2">
    <source>
        <dbReference type="SAM" id="Phobius"/>
    </source>
</evidence>
<protein>
    <submittedName>
        <fullName evidence="4">Serine hydrolase</fullName>
    </submittedName>
</protein>
<dbReference type="KEGG" id="dlu:A6035_02315"/>
<feature type="compositionally biased region" description="Low complexity" evidence="1">
    <location>
        <begin position="78"/>
        <end position="102"/>
    </location>
</feature>
<proteinExistence type="predicted"/>
<feature type="region of interest" description="Disordered" evidence="1">
    <location>
        <begin position="78"/>
        <end position="110"/>
    </location>
</feature>
<dbReference type="EMBL" id="CP015449">
    <property type="protein sequence ID" value="AWH91191.1"/>
    <property type="molecule type" value="Genomic_DNA"/>
</dbReference>
<keyword evidence="5" id="KW-1185">Reference proteome</keyword>
<dbReference type="GO" id="GO:0008800">
    <property type="term" value="F:beta-lactamase activity"/>
    <property type="evidence" value="ECO:0007669"/>
    <property type="project" value="InterPro"/>
</dbReference>
<dbReference type="PANTHER" id="PTHR35333">
    <property type="entry name" value="BETA-LACTAMASE"/>
    <property type="match status" value="1"/>
</dbReference>
<keyword evidence="4" id="KW-0378">Hydrolase</keyword>
<evidence type="ECO:0000256" key="1">
    <source>
        <dbReference type="SAM" id="MobiDB-lite"/>
    </source>
</evidence>
<feature type="domain" description="Beta-lactamase class A catalytic" evidence="3">
    <location>
        <begin position="194"/>
        <end position="350"/>
    </location>
</feature>
<evidence type="ECO:0000313" key="5">
    <source>
        <dbReference type="Proteomes" id="UP000244928"/>
    </source>
</evidence>
<dbReference type="SUPFAM" id="SSF56601">
    <property type="entry name" value="beta-lactamase/transpeptidase-like"/>
    <property type="match status" value="1"/>
</dbReference>
<keyword evidence="2" id="KW-1133">Transmembrane helix</keyword>
<dbReference type="GO" id="GO:0030655">
    <property type="term" value="P:beta-lactam antibiotic catabolic process"/>
    <property type="evidence" value="ECO:0007669"/>
    <property type="project" value="InterPro"/>
</dbReference>
<gene>
    <name evidence="4" type="ORF">A6035_02315</name>
</gene>
<sequence>MPRYRPYTPAARLRDAPARARRRTRRRVGVALASYLAVGVAVVVGLAHTAPGGSPGGRLDPGAESHAAVFRDGTAEAGGAAGGAARSAEAGGASSPAPASSADGHVADPDRLVRPVPAGWVRVGPLLRSAVADAASQGHEVAACVLAIDSPDERLVCAGDDEPRYAASVIKVAFAVGALEAWEGDAEARTPHGRLGDLLDAALTVSDNDAANLLYDLSVTGPDAPATDDPVAALNAIADRVGLAERFHTGGAFRFEWTGDWSRVSARGSVEYLTELVRAADDRAPRGAALTSPAVARTVLDTMLRQERRWKLPGLLPEGTVANKTGETDTESHDVAVVNTASGRYAIAVIGSASGMYAGPDEVMMNLGSGVVAALGGAARF</sequence>
<name>A0A2S1R4K3_9ACTN</name>
<reference evidence="4 5" key="1">
    <citation type="submission" date="2016-04" db="EMBL/GenBank/DDBJ databases">
        <title>Complete genome sequence of Dietzia lutea YIM 80766T, a strain isolated from desert soil in Egypt.</title>
        <authorList>
            <person name="Zhao J."/>
            <person name="Hu B."/>
            <person name="Geng S."/>
            <person name="Nie Y."/>
            <person name="Tang Y."/>
        </authorList>
    </citation>
    <scope>NUCLEOTIDE SEQUENCE [LARGE SCALE GENOMIC DNA]</scope>
    <source>
        <strain evidence="4 5">YIM 80766</strain>
    </source>
</reference>
<accession>A0A2S1R4K3</accession>
<dbReference type="AlphaFoldDB" id="A0A2S1R4K3"/>
<feature type="transmembrane region" description="Helical" evidence="2">
    <location>
        <begin position="28"/>
        <end position="48"/>
    </location>
</feature>
<evidence type="ECO:0000313" key="4">
    <source>
        <dbReference type="EMBL" id="AWH91191.1"/>
    </source>
</evidence>
<dbReference type="GO" id="GO:0046677">
    <property type="term" value="P:response to antibiotic"/>
    <property type="evidence" value="ECO:0007669"/>
    <property type="project" value="InterPro"/>
</dbReference>
<feature type="region of interest" description="Disordered" evidence="1">
    <location>
        <begin position="1"/>
        <end position="24"/>
    </location>
</feature>
<dbReference type="Gene3D" id="3.40.710.10">
    <property type="entry name" value="DD-peptidase/beta-lactamase superfamily"/>
    <property type="match status" value="1"/>
</dbReference>
<dbReference type="InterPro" id="IPR000871">
    <property type="entry name" value="Beta-lactam_class-A"/>
</dbReference>